<keyword evidence="7" id="KW-0121">Carboxypeptidase</keyword>
<dbReference type="GO" id="GO:0016788">
    <property type="term" value="F:hydrolase activity, acting on ester bonds"/>
    <property type="evidence" value="ECO:0007669"/>
    <property type="project" value="InterPro"/>
</dbReference>
<dbReference type="InterPro" id="IPR000834">
    <property type="entry name" value="Peptidase_M14"/>
</dbReference>
<comment type="similarity">
    <text evidence="5">Belongs to the peptidase M14 family.</text>
</comment>
<dbReference type="CDD" id="cd06231">
    <property type="entry name" value="M14_REP34-like"/>
    <property type="match status" value="1"/>
</dbReference>
<evidence type="ECO:0000256" key="3">
    <source>
        <dbReference type="ARBA" id="ARBA00022801"/>
    </source>
</evidence>
<evidence type="ECO:0000256" key="2">
    <source>
        <dbReference type="ARBA" id="ARBA00022723"/>
    </source>
</evidence>
<evidence type="ECO:0000256" key="5">
    <source>
        <dbReference type="PROSITE-ProRule" id="PRU01379"/>
    </source>
</evidence>
<dbReference type="GO" id="GO:0008270">
    <property type="term" value="F:zinc ion binding"/>
    <property type="evidence" value="ECO:0007669"/>
    <property type="project" value="InterPro"/>
</dbReference>
<keyword evidence="7" id="KW-0645">Protease</keyword>
<comment type="caution">
    <text evidence="5">Lacks conserved residue(s) required for the propagation of feature annotation.</text>
</comment>
<proteinExistence type="inferred from homology"/>
<dbReference type="HOGENOM" id="CLU_079078_0_0_6"/>
<keyword evidence="8" id="KW-1185">Reference proteome</keyword>
<gene>
    <name evidence="7" type="ordered locus">Sden_2208</name>
</gene>
<organism evidence="7 8">
    <name type="scientific">Shewanella denitrificans (strain OS217 / ATCC BAA-1090 / DSM 15013)</name>
    <dbReference type="NCBI Taxonomy" id="318161"/>
    <lineage>
        <taxon>Bacteria</taxon>
        <taxon>Pseudomonadati</taxon>
        <taxon>Pseudomonadota</taxon>
        <taxon>Gammaproteobacteria</taxon>
        <taxon>Alteromonadales</taxon>
        <taxon>Shewanellaceae</taxon>
        <taxon>Shewanella</taxon>
    </lineage>
</organism>
<dbReference type="GO" id="GO:0004181">
    <property type="term" value="F:metallocarboxypeptidase activity"/>
    <property type="evidence" value="ECO:0007669"/>
    <property type="project" value="InterPro"/>
</dbReference>
<evidence type="ECO:0000256" key="1">
    <source>
        <dbReference type="ARBA" id="ARBA00001947"/>
    </source>
</evidence>
<dbReference type="STRING" id="318161.Sden_2208"/>
<reference evidence="7 8" key="1">
    <citation type="submission" date="2006-03" db="EMBL/GenBank/DDBJ databases">
        <title>Complete sequence of Shewanella denitrificans OS217.</title>
        <authorList>
            <consortium name="US DOE Joint Genome Institute"/>
            <person name="Copeland A."/>
            <person name="Lucas S."/>
            <person name="Lapidus A."/>
            <person name="Barry K."/>
            <person name="Detter J.C."/>
            <person name="Glavina del Rio T."/>
            <person name="Hammon N."/>
            <person name="Israni S."/>
            <person name="Dalin E."/>
            <person name="Tice H."/>
            <person name="Pitluck S."/>
            <person name="Brettin T."/>
            <person name="Bruce D."/>
            <person name="Han C."/>
            <person name="Tapia R."/>
            <person name="Gilna P."/>
            <person name="Kiss H."/>
            <person name="Schmutz J."/>
            <person name="Larimer F."/>
            <person name="Land M."/>
            <person name="Hauser L."/>
            <person name="Kyrpides N."/>
            <person name="Lykidis A."/>
            <person name="Richardson P."/>
        </authorList>
    </citation>
    <scope>NUCLEOTIDE SEQUENCE [LARGE SCALE GENOMIC DNA]</scope>
    <source>
        <strain evidence="8">OS217 / ATCC BAA-1090 / DSM 15013</strain>
    </source>
</reference>
<keyword evidence="4" id="KW-0862">Zinc</keyword>
<accession>Q12M37</accession>
<dbReference type="AlphaFoldDB" id="Q12M37"/>
<evidence type="ECO:0000313" key="8">
    <source>
        <dbReference type="Proteomes" id="UP000001982"/>
    </source>
</evidence>
<feature type="domain" description="Peptidase M14" evidence="6">
    <location>
        <begin position="65"/>
        <end position="362"/>
    </location>
</feature>
<dbReference type="EMBL" id="CP000302">
    <property type="protein sequence ID" value="ABE55489.1"/>
    <property type="molecule type" value="Genomic_DNA"/>
</dbReference>
<dbReference type="KEGG" id="sdn:Sden_2208"/>
<dbReference type="InterPro" id="IPR055438">
    <property type="entry name" value="AstE_AspA_cat"/>
</dbReference>
<dbReference type="GO" id="GO:0006508">
    <property type="term" value="P:proteolysis"/>
    <property type="evidence" value="ECO:0007669"/>
    <property type="project" value="InterPro"/>
</dbReference>
<protein>
    <submittedName>
        <fullName evidence="7">Zinc carboxypeptidase-related protein</fullName>
    </submittedName>
</protein>
<keyword evidence="2" id="KW-0479">Metal-binding</keyword>
<keyword evidence="3" id="KW-0378">Hydrolase</keyword>
<dbReference type="PROSITE" id="PS52035">
    <property type="entry name" value="PEPTIDASE_M14"/>
    <property type="match status" value="1"/>
</dbReference>
<sequence length="362" mass="39533">MDSSMPSTPHASAYPIGKPGQVWGEEEKSLWLNKQVIQRSYAEQVLALILDPASISANTADPMETTATQSNAHPEITSALELVHYNTLAYNTLHQGASDYPVYLFKSRHWDETKPNVLITGGVHGYETSGVQGAIRFLRTKAQHYCQHANLIIVPCLSPWGYETINRWNPHAIDPNRSFVHDTAPHDTAMTQAKAQASKVQLSDVQEAHALMAALGELAVNFSLHIDLHETTDSDNAEFRPALAARDGTSYDNWDIPDGFYLVGDTLKPQAEFQKAVINAVNAITHIAPAGEHARLIGVPIAQFGVINYPTKALGLCAGMTDATYCTTTEVYPDSPLVDDENCILAQVAAITGALDYVIKNR</sequence>
<evidence type="ECO:0000313" key="7">
    <source>
        <dbReference type="EMBL" id="ABE55489.1"/>
    </source>
</evidence>
<dbReference type="Pfam" id="PF24827">
    <property type="entry name" value="AstE_AspA_cat"/>
    <property type="match status" value="1"/>
</dbReference>
<dbReference type="SUPFAM" id="SSF53187">
    <property type="entry name" value="Zn-dependent exopeptidases"/>
    <property type="match status" value="1"/>
</dbReference>
<evidence type="ECO:0000256" key="4">
    <source>
        <dbReference type="ARBA" id="ARBA00022833"/>
    </source>
</evidence>
<evidence type="ECO:0000259" key="6">
    <source>
        <dbReference type="PROSITE" id="PS52035"/>
    </source>
</evidence>
<name>Q12M37_SHEDO</name>
<dbReference type="eggNOG" id="COG2866">
    <property type="taxonomic scope" value="Bacteria"/>
</dbReference>
<comment type="cofactor">
    <cofactor evidence="1">
        <name>Zn(2+)</name>
        <dbReference type="ChEBI" id="CHEBI:29105"/>
    </cofactor>
</comment>
<dbReference type="Proteomes" id="UP000001982">
    <property type="component" value="Chromosome"/>
</dbReference>
<dbReference type="Gene3D" id="3.40.630.10">
    <property type="entry name" value="Zn peptidases"/>
    <property type="match status" value="1"/>
</dbReference>